<organism evidence="2 3">
    <name type="scientific">Candidatus Polarisedimenticola svalbardensis</name>
    <dbReference type="NCBI Taxonomy" id="2886004"/>
    <lineage>
        <taxon>Bacteria</taxon>
        <taxon>Pseudomonadati</taxon>
        <taxon>Acidobacteriota</taxon>
        <taxon>Candidatus Polarisedimenticolia</taxon>
        <taxon>Candidatus Polarisedimenticolales</taxon>
        <taxon>Candidatus Polarisedimenticolaceae</taxon>
        <taxon>Candidatus Polarisedimenticola</taxon>
    </lineage>
</organism>
<gene>
    <name evidence="2" type="ORF">IFK94_02360</name>
</gene>
<sequence length="156" mass="17885">MAMKYRQHGYKDSEKEDGKDKPRQPRRDNLSQEEKYQRRSLRHATNREASEVVRCPTCGRGIDGGGAIMSDTTCPHCDSAIHCCRACRHFDSGTRWQCRAEITERVDDKNKSNQCALYEPRLVLDSTGRRTVSPTSRSSRASSNDPKSQFENLFKR</sequence>
<feature type="compositionally biased region" description="Polar residues" evidence="1">
    <location>
        <begin position="144"/>
        <end position="156"/>
    </location>
</feature>
<feature type="region of interest" description="Disordered" evidence="1">
    <location>
        <begin position="1"/>
        <end position="47"/>
    </location>
</feature>
<comment type="caution">
    <text evidence="2">The sequence shown here is derived from an EMBL/GenBank/DDBJ whole genome shotgun (WGS) entry which is preliminary data.</text>
</comment>
<accession>A0A8J6Y6U0</accession>
<evidence type="ECO:0000256" key="1">
    <source>
        <dbReference type="SAM" id="MobiDB-lite"/>
    </source>
</evidence>
<feature type="compositionally biased region" description="Basic and acidic residues" evidence="1">
    <location>
        <begin position="9"/>
        <end position="37"/>
    </location>
</feature>
<evidence type="ECO:0000313" key="3">
    <source>
        <dbReference type="Proteomes" id="UP000648239"/>
    </source>
</evidence>
<feature type="compositionally biased region" description="Low complexity" evidence="1">
    <location>
        <begin position="129"/>
        <end position="143"/>
    </location>
</feature>
<reference evidence="2 3" key="1">
    <citation type="submission" date="2020-08" db="EMBL/GenBank/DDBJ databases">
        <title>Acidobacteriota in marine sediments use diverse sulfur dissimilation pathways.</title>
        <authorList>
            <person name="Wasmund K."/>
        </authorList>
    </citation>
    <scope>NUCLEOTIDE SEQUENCE [LARGE SCALE GENOMIC DNA]</scope>
    <source>
        <strain evidence="2">MAG AM4</strain>
    </source>
</reference>
<evidence type="ECO:0000313" key="2">
    <source>
        <dbReference type="EMBL" id="MBD3866941.1"/>
    </source>
</evidence>
<protein>
    <submittedName>
        <fullName evidence="2">Uncharacterized protein</fullName>
    </submittedName>
</protein>
<feature type="region of interest" description="Disordered" evidence="1">
    <location>
        <begin position="126"/>
        <end position="156"/>
    </location>
</feature>
<dbReference type="Proteomes" id="UP000648239">
    <property type="component" value="Unassembled WGS sequence"/>
</dbReference>
<dbReference type="EMBL" id="JACXWD010000004">
    <property type="protein sequence ID" value="MBD3866941.1"/>
    <property type="molecule type" value="Genomic_DNA"/>
</dbReference>
<dbReference type="AlphaFoldDB" id="A0A8J6Y6U0"/>
<name>A0A8J6Y6U0_9BACT</name>
<proteinExistence type="predicted"/>